<proteinExistence type="predicted"/>
<evidence type="ECO:0000313" key="6">
    <source>
        <dbReference type="EMBL" id="OOO61824.1"/>
    </source>
</evidence>
<keyword evidence="2" id="KW-0285">Flavoprotein</keyword>
<dbReference type="Gene3D" id="2.40.30.10">
    <property type="entry name" value="Translation factors"/>
    <property type="match status" value="1"/>
</dbReference>
<dbReference type="InterPro" id="IPR023166">
    <property type="entry name" value="BaiN-like_dom_sf"/>
</dbReference>
<accession>A0A1S9IGJ6</accession>
<dbReference type="EMBL" id="MRAD01000009">
    <property type="protein sequence ID" value="OOO61824.1"/>
    <property type="molecule type" value="Genomic_DNA"/>
</dbReference>
<dbReference type="NCBIfam" id="TIGR00275">
    <property type="entry name" value="aminoacetone oxidase family FAD-binding enzyme"/>
    <property type="match status" value="1"/>
</dbReference>
<evidence type="ECO:0000259" key="4">
    <source>
        <dbReference type="Pfam" id="PF03486"/>
    </source>
</evidence>
<evidence type="ECO:0000259" key="5">
    <source>
        <dbReference type="Pfam" id="PF22780"/>
    </source>
</evidence>
<dbReference type="SUPFAM" id="SSF160996">
    <property type="entry name" value="HI0933 insert domain-like"/>
    <property type="match status" value="1"/>
</dbReference>
<dbReference type="PANTHER" id="PTHR42887:SF2">
    <property type="entry name" value="OS12G0638800 PROTEIN"/>
    <property type="match status" value="1"/>
</dbReference>
<dbReference type="PANTHER" id="PTHR42887">
    <property type="entry name" value="OS12G0638800 PROTEIN"/>
    <property type="match status" value="1"/>
</dbReference>
<gene>
    <name evidence="6" type="ORF">BS637_09895</name>
    <name evidence="7" type="ORF">BS638_02565</name>
</gene>
<name>A0A1S9IGJ6_9CLOT</name>
<dbReference type="RefSeq" id="WP_078024589.1">
    <property type="nucleotide sequence ID" value="NZ_JADPGM010000011.1"/>
</dbReference>
<dbReference type="OrthoDB" id="9773233at2"/>
<evidence type="ECO:0000313" key="9">
    <source>
        <dbReference type="Proteomes" id="UP000190256"/>
    </source>
</evidence>
<evidence type="ECO:0000256" key="3">
    <source>
        <dbReference type="ARBA" id="ARBA00022827"/>
    </source>
</evidence>
<evidence type="ECO:0000313" key="7">
    <source>
        <dbReference type="EMBL" id="OOO69444.1"/>
    </source>
</evidence>
<organism evidence="7 9">
    <name type="scientific">Clostridium tepidum</name>
    <dbReference type="NCBI Taxonomy" id="1962263"/>
    <lineage>
        <taxon>Bacteria</taxon>
        <taxon>Bacillati</taxon>
        <taxon>Bacillota</taxon>
        <taxon>Clostridia</taxon>
        <taxon>Eubacteriales</taxon>
        <taxon>Clostridiaceae</taxon>
        <taxon>Clostridium</taxon>
    </lineage>
</organism>
<reference evidence="7 9" key="1">
    <citation type="submission" date="2016-12" db="EMBL/GenBank/DDBJ databases">
        <title>Clostridium tepidum sp. nov., a close relative of Clostridium sporogenes and Clostridium botulinum Group I.</title>
        <authorList>
            <person name="Dobritsa A.P."/>
            <person name="Kutumbaka K.K."/>
            <person name="Werner K."/>
            <person name="Wiedmann M."/>
            <person name="Asmus A."/>
            <person name="Samadpour M."/>
        </authorList>
    </citation>
    <scope>NUCLEOTIDE SEQUENCE [LARGE SCALE GENOMIC DNA]</scope>
    <source>
        <strain evidence="7 9">IEH 97212</strain>
    </source>
</reference>
<evidence type="ECO:0000256" key="1">
    <source>
        <dbReference type="ARBA" id="ARBA00001974"/>
    </source>
</evidence>
<dbReference type="AlphaFoldDB" id="A0A1S9IGJ6"/>
<evidence type="ECO:0000313" key="8">
    <source>
        <dbReference type="Proteomes" id="UP000190206"/>
    </source>
</evidence>
<reference evidence="6 8" key="2">
    <citation type="submission" date="2016-12" db="EMBL/GenBank/DDBJ databases">
        <title>Clostridium tepidum sp. nov., a close relative of Clostridium sporogenes and Clostridium botulinum Group I.</title>
        <authorList>
            <person name="Dobritsa A.P."/>
            <person name="Kutumbaka K."/>
            <person name="Werner K."/>
            <person name="Samadpour M."/>
        </authorList>
    </citation>
    <scope>NUCLEOTIDE SEQUENCE [LARGE SCALE GENOMIC DNA]</scope>
    <source>
        <strain evidence="6 8">PE</strain>
    </source>
</reference>
<protein>
    <submittedName>
        <fullName evidence="7">Flavoprotein</fullName>
    </submittedName>
</protein>
<comment type="cofactor">
    <cofactor evidence="1">
        <name>FAD</name>
        <dbReference type="ChEBI" id="CHEBI:57692"/>
    </cofactor>
</comment>
<dbReference type="STRING" id="1962263.BS637_09895"/>
<dbReference type="Pfam" id="PF03486">
    <property type="entry name" value="HI0933_like"/>
    <property type="match status" value="1"/>
</dbReference>
<dbReference type="InterPro" id="IPR057661">
    <property type="entry name" value="RsdA/BaiN/AoA(So)_Rossmann"/>
</dbReference>
<feature type="domain" description="RsdA/BaiN/AoA(So)-like insert" evidence="5">
    <location>
        <begin position="188"/>
        <end position="351"/>
    </location>
</feature>
<dbReference type="EMBL" id="MRAE01000004">
    <property type="protein sequence ID" value="OOO69444.1"/>
    <property type="molecule type" value="Genomic_DNA"/>
</dbReference>
<dbReference type="Gene3D" id="3.50.50.60">
    <property type="entry name" value="FAD/NAD(P)-binding domain"/>
    <property type="match status" value="1"/>
</dbReference>
<dbReference type="Proteomes" id="UP000190206">
    <property type="component" value="Unassembled WGS sequence"/>
</dbReference>
<dbReference type="Pfam" id="PF22780">
    <property type="entry name" value="HI0933_like_1st"/>
    <property type="match status" value="1"/>
</dbReference>
<feature type="domain" description="RsdA/BaiN/AoA(So)-like Rossmann fold-like" evidence="4">
    <location>
        <begin position="4"/>
        <end position="404"/>
    </location>
</feature>
<dbReference type="InterPro" id="IPR055178">
    <property type="entry name" value="RsdA/BaiN/AoA(So)-like_dom"/>
</dbReference>
<comment type="caution">
    <text evidence="7">The sequence shown here is derived from an EMBL/GenBank/DDBJ whole genome shotgun (WGS) entry which is preliminary data.</text>
</comment>
<dbReference type="SUPFAM" id="SSF51905">
    <property type="entry name" value="FAD/NAD(P)-binding domain"/>
    <property type="match status" value="1"/>
</dbReference>
<evidence type="ECO:0000256" key="2">
    <source>
        <dbReference type="ARBA" id="ARBA00022630"/>
    </source>
</evidence>
<dbReference type="Gene3D" id="1.10.8.260">
    <property type="entry name" value="HI0933 insert domain-like"/>
    <property type="match status" value="1"/>
</dbReference>
<dbReference type="InterPro" id="IPR036188">
    <property type="entry name" value="FAD/NAD-bd_sf"/>
</dbReference>
<sequence>MYHKIIILGGGASGITASIISKDMGSDVAILEGNDRIGKKILTTGNGRCNISNENLSSCRYFGNNGVFHKSILSQFNLQDTKNFFNSLGLPLITLNDGKIYPMSLQASSVLDILRLALEDREIPIYFNSKVKDIKKSNKGFNIITDNEVFQCEKLIMASGGMSAPNTGSDGSGFKLSKNLGHNIIDPVPGLVQLKLDFPYLKALSGIKFDGNVKLIKNKEELREEFGEVLFTDYGISGPPILQLSSIASRLLKNNEQIYLKIDMLPNMSKEDLIDLLENHWGTFYYRSIYASFIGIINKKLIPTILKYCGIKNIHIPCQDINWQEKEKIFNTLKNWTFKVTGTNSFKNSQVTCGGVDTSEVSNRSLESLKIKNLYFCGEILDVNGDCGGFNLQWAWSSGYIAGKNASLK</sequence>
<dbReference type="Proteomes" id="UP000190256">
    <property type="component" value="Unassembled WGS sequence"/>
</dbReference>
<keyword evidence="8" id="KW-1185">Reference proteome</keyword>
<keyword evidence="3" id="KW-0274">FAD</keyword>
<dbReference type="InterPro" id="IPR004792">
    <property type="entry name" value="BaiN-like"/>
</dbReference>